<dbReference type="InterPro" id="IPR013783">
    <property type="entry name" value="Ig-like_fold"/>
</dbReference>
<dbReference type="InterPro" id="IPR006101">
    <property type="entry name" value="Glyco_hydro_2"/>
</dbReference>
<dbReference type="InterPro" id="IPR017853">
    <property type="entry name" value="GH"/>
</dbReference>
<feature type="signal peptide" evidence="4">
    <location>
        <begin position="1"/>
        <end position="21"/>
    </location>
</feature>
<proteinExistence type="inferred from homology"/>
<evidence type="ECO:0000256" key="4">
    <source>
        <dbReference type="SAM" id="SignalP"/>
    </source>
</evidence>
<keyword evidence="4" id="KW-0732">Signal</keyword>
<dbReference type="InterPro" id="IPR008979">
    <property type="entry name" value="Galactose-bd-like_sf"/>
</dbReference>
<dbReference type="InterPro" id="IPR036156">
    <property type="entry name" value="Beta-gal/glucu_dom_sf"/>
</dbReference>
<comment type="caution">
    <text evidence="8">The sequence shown here is derived from an EMBL/GenBank/DDBJ whole genome shotgun (WGS) entry which is preliminary data.</text>
</comment>
<reference evidence="8 9" key="1">
    <citation type="submission" date="2018-07" db="EMBL/GenBank/DDBJ databases">
        <title>A draft genome of a endophytic bacteria, a new species of Pedobacter.</title>
        <authorList>
            <person name="Zhang Z.D."/>
            <person name="Chen Z.J."/>
        </authorList>
    </citation>
    <scope>NUCLEOTIDE SEQUENCE [LARGE SCALE GENOMIC DNA]</scope>
    <source>
        <strain evidence="8 9">RS10</strain>
    </source>
</reference>
<protein>
    <submittedName>
        <fullName evidence="8">Beta-galactosidase</fullName>
    </submittedName>
</protein>
<dbReference type="Pfam" id="PF02837">
    <property type="entry name" value="Glyco_hydro_2_N"/>
    <property type="match status" value="1"/>
</dbReference>
<feature type="chain" id="PRO_5016851865" evidence="4">
    <location>
        <begin position="22"/>
        <end position="664"/>
    </location>
</feature>
<dbReference type="OrthoDB" id="9801077at2"/>
<dbReference type="Pfam" id="PF02836">
    <property type="entry name" value="Glyco_hydro_2_C"/>
    <property type="match status" value="1"/>
</dbReference>
<evidence type="ECO:0000256" key="3">
    <source>
        <dbReference type="ARBA" id="ARBA00023295"/>
    </source>
</evidence>
<evidence type="ECO:0000259" key="7">
    <source>
        <dbReference type="Pfam" id="PF02837"/>
    </source>
</evidence>
<dbReference type="Gene3D" id="3.20.20.80">
    <property type="entry name" value="Glycosidases"/>
    <property type="match status" value="1"/>
</dbReference>
<dbReference type="PRINTS" id="PR00132">
    <property type="entry name" value="GLHYDRLASE2"/>
</dbReference>
<keyword evidence="2" id="KW-0378">Hydrolase</keyword>
<name>A0A366LEI6_9SPHI</name>
<keyword evidence="3" id="KW-0326">Glycosidase</keyword>
<dbReference type="Proteomes" id="UP000252081">
    <property type="component" value="Unassembled WGS sequence"/>
</dbReference>
<sequence length="664" mass="75790">MKYPIIKLFVFCLLLSKFSFAQFTIRHKDAIMLNGEWRFAMDPRDVGEKNGWYKQATKANWDKVTVPHCFSVDKRYLFYTGNTWYKRVFTITKPQNKRIILHFDAAYYLTTLYLNDKKIGTHEGGYTPFSFDVTDDLKDGENTIAVSVDNNTWKEGTIPGSKDYGEANDPFMGWINYGGLNRPVYLTIEPEVYLKNLKITATPDLKKGTAKLFVRAYVENPLNKENTAPKFEAGFEGKNLVLKWKTVKTQTTDQTVIYEAEANLSQKQVKLWNIDEPNLYQLKAVLGGDTLMSNFGIRKIEVKAAQLLLNGQPIKFGGANRVVDYPGLGALEPDSVVEKDFRLMKEGGMILQRLTHYTPGEYFYELADKYGMLIITEAGNWQLTPNQMKNETFRSKFKDQLLEMMHRDWNHPSVFAYSVGNEYASGTPEGQSWTKDMIDFGRKEDPSRLFTFATLTLNSLPKTPEAEASQYCDFVSTNTYGGHAKILDNIHRLYPDKPVLISEWGVRADQATEAGQVKHIEEVAQIIRERPYVIGASWWSYNDYQSRHVGTNPNGYRPWGLVMADRSPRPGYFTYQKEMSPITVKVLESNNGTLKLQVSNKNDFPYQNIQNYSLKTASGLQSIPSLKPGESTVVEIKGVTGDVTKIEVLTPNKFVIYQETVHFK</sequence>
<comment type="similarity">
    <text evidence="1">Belongs to the glycosyl hydrolase 2 family.</text>
</comment>
<dbReference type="Gene3D" id="2.60.120.260">
    <property type="entry name" value="Galactose-binding domain-like"/>
    <property type="match status" value="1"/>
</dbReference>
<feature type="domain" description="Glycoside hydrolase family 2 catalytic" evidence="6">
    <location>
        <begin position="300"/>
        <end position="583"/>
    </location>
</feature>
<dbReference type="InterPro" id="IPR006104">
    <property type="entry name" value="Glyco_hydro_2_N"/>
</dbReference>
<dbReference type="SUPFAM" id="SSF51445">
    <property type="entry name" value="(Trans)glycosidases"/>
    <property type="match status" value="1"/>
</dbReference>
<dbReference type="RefSeq" id="WP_113946972.1">
    <property type="nucleotide sequence ID" value="NZ_QNQU01000001.1"/>
</dbReference>
<dbReference type="SUPFAM" id="SSF49303">
    <property type="entry name" value="beta-Galactosidase/glucuronidase domain"/>
    <property type="match status" value="1"/>
</dbReference>
<dbReference type="EMBL" id="QNQU01000001">
    <property type="protein sequence ID" value="RBQ11893.1"/>
    <property type="molecule type" value="Genomic_DNA"/>
</dbReference>
<dbReference type="InterPro" id="IPR006103">
    <property type="entry name" value="Glyco_hydro_2_cat"/>
</dbReference>
<feature type="domain" description="Glycosyl hydrolases family 2 sugar binding" evidence="7">
    <location>
        <begin position="79"/>
        <end position="162"/>
    </location>
</feature>
<dbReference type="PANTHER" id="PTHR42732">
    <property type="entry name" value="BETA-GALACTOSIDASE"/>
    <property type="match status" value="1"/>
</dbReference>
<evidence type="ECO:0000313" key="9">
    <source>
        <dbReference type="Proteomes" id="UP000252081"/>
    </source>
</evidence>
<keyword evidence="9" id="KW-1185">Reference proteome</keyword>
<dbReference type="SUPFAM" id="SSF49785">
    <property type="entry name" value="Galactose-binding domain-like"/>
    <property type="match status" value="1"/>
</dbReference>
<evidence type="ECO:0000259" key="5">
    <source>
        <dbReference type="Pfam" id="PF00703"/>
    </source>
</evidence>
<organism evidence="8 9">
    <name type="scientific">Pedobacter miscanthi</name>
    <dbReference type="NCBI Taxonomy" id="2259170"/>
    <lineage>
        <taxon>Bacteria</taxon>
        <taxon>Pseudomonadati</taxon>
        <taxon>Bacteroidota</taxon>
        <taxon>Sphingobacteriia</taxon>
        <taxon>Sphingobacteriales</taxon>
        <taxon>Sphingobacteriaceae</taxon>
        <taxon>Pedobacter</taxon>
    </lineage>
</organism>
<dbReference type="Pfam" id="PF00703">
    <property type="entry name" value="Glyco_hydro_2"/>
    <property type="match status" value="1"/>
</dbReference>
<dbReference type="InterPro" id="IPR006102">
    <property type="entry name" value="Ig-like_GH2"/>
</dbReference>
<gene>
    <name evidence="8" type="ORF">DRW42_01065</name>
</gene>
<evidence type="ECO:0000256" key="2">
    <source>
        <dbReference type="ARBA" id="ARBA00022801"/>
    </source>
</evidence>
<evidence type="ECO:0000256" key="1">
    <source>
        <dbReference type="ARBA" id="ARBA00007401"/>
    </source>
</evidence>
<dbReference type="AlphaFoldDB" id="A0A366LEI6"/>
<evidence type="ECO:0000259" key="6">
    <source>
        <dbReference type="Pfam" id="PF02836"/>
    </source>
</evidence>
<dbReference type="Gene3D" id="2.60.40.10">
    <property type="entry name" value="Immunoglobulins"/>
    <property type="match status" value="1"/>
</dbReference>
<evidence type="ECO:0000313" key="8">
    <source>
        <dbReference type="EMBL" id="RBQ11893.1"/>
    </source>
</evidence>
<dbReference type="InterPro" id="IPR051913">
    <property type="entry name" value="GH2_Domain-Containing"/>
</dbReference>
<dbReference type="PANTHER" id="PTHR42732:SF1">
    <property type="entry name" value="BETA-MANNOSIDASE"/>
    <property type="match status" value="1"/>
</dbReference>
<feature type="domain" description="Glycoside hydrolase family 2 immunoglobulin-like beta-sandwich" evidence="5">
    <location>
        <begin position="193"/>
        <end position="298"/>
    </location>
</feature>
<dbReference type="GO" id="GO:0005975">
    <property type="term" value="P:carbohydrate metabolic process"/>
    <property type="evidence" value="ECO:0007669"/>
    <property type="project" value="InterPro"/>
</dbReference>
<dbReference type="GO" id="GO:0004553">
    <property type="term" value="F:hydrolase activity, hydrolyzing O-glycosyl compounds"/>
    <property type="evidence" value="ECO:0007669"/>
    <property type="project" value="InterPro"/>
</dbReference>
<accession>A0A366LEI6</accession>